<evidence type="ECO:0000256" key="14">
    <source>
        <dbReference type="ARBA" id="ARBA00023128"/>
    </source>
</evidence>
<evidence type="ECO:0000313" key="25">
    <source>
        <dbReference type="Proteomes" id="UP001107558"/>
    </source>
</evidence>
<dbReference type="InterPro" id="IPR003439">
    <property type="entry name" value="ABC_transporter-like_ATP-bd"/>
</dbReference>
<evidence type="ECO:0000256" key="11">
    <source>
        <dbReference type="ARBA" id="ARBA00022967"/>
    </source>
</evidence>
<reference evidence="24" key="1">
    <citation type="submission" date="2021-03" db="EMBL/GenBank/DDBJ databases">
        <title>Chromosome level genome of the anhydrobiotic midge Polypedilum vanderplanki.</title>
        <authorList>
            <person name="Yoshida Y."/>
            <person name="Kikawada T."/>
            <person name="Gusev O."/>
        </authorList>
    </citation>
    <scope>NUCLEOTIDE SEQUENCE</scope>
    <source>
        <strain evidence="24">NIAS01</strain>
        <tissue evidence="24">Whole body or cell culture</tissue>
    </source>
</reference>
<dbReference type="Gene3D" id="3.40.50.300">
    <property type="entry name" value="P-loop containing nucleotide triphosphate hydrolases"/>
    <property type="match status" value="1"/>
</dbReference>
<evidence type="ECO:0000256" key="2">
    <source>
        <dbReference type="ARBA" id="ARBA00005580"/>
    </source>
</evidence>
<evidence type="ECO:0000256" key="18">
    <source>
        <dbReference type="ARBA" id="ARBA00072683"/>
    </source>
</evidence>
<dbReference type="InterPro" id="IPR017871">
    <property type="entry name" value="ABC_transporter-like_CS"/>
</dbReference>
<dbReference type="PIRSF" id="PIRSF002773">
    <property type="entry name" value="ABC_prm/ATPase_B"/>
    <property type="match status" value="1"/>
</dbReference>
<keyword evidence="3" id="KW-0813">Transport</keyword>
<keyword evidence="6" id="KW-0547">Nucleotide-binding</keyword>
<evidence type="ECO:0000256" key="5">
    <source>
        <dbReference type="ARBA" id="ARBA00022723"/>
    </source>
</evidence>
<comment type="caution">
    <text evidence="24">The sequence shown here is derived from an EMBL/GenBank/DDBJ whole genome shotgun (WGS) entry which is preliminary data.</text>
</comment>
<evidence type="ECO:0000256" key="10">
    <source>
        <dbReference type="ARBA" id="ARBA00022946"/>
    </source>
</evidence>
<evidence type="ECO:0000256" key="20">
    <source>
        <dbReference type="ARBA" id="ARBA00083334"/>
    </source>
</evidence>
<dbReference type="EMBL" id="JADBJN010000001">
    <property type="protein sequence ID" value="KAG5680264.1"/>
    <property type="molecule type" value="Genomic_DNA"/>
</dbReference>
<dbReference type="PROSITE" id="PS50929">
    <property type="entry name" value="ABC_TM1F"/>
    <property type="match status" value="1"/>
</dbReference>
<dbReference type="GO" id="GO:0016887">
    <property type="term" value="F:ATP hydrolysis activity"/>
    <property type="evidence" value="ECO:0007669"/>
    <property type="project" value="InterPro"/>
</dbReference>
<keyword evidence="14" id="KW-0496">Mitochondrion</keyword>
<keyword evidence="11" id="KW-1278">Translocase</keyword>
<dbReference type="PROSITE" id="PS50893">
    <property type="entry name" value="ABC_TRANSPORTER_2"/>
    <property type="match status" value="1"/>
</dbReference>
<comment type="similarity">
    <text evidence="2">Belongs to the ABC transporter superfamily. ABCB family. Mitochondrial peptide exporter (TC 3.A.1.212) subfamily.</text>
</comment>
<dbReference type="FunFam" id="3.40.50.300:FF:000403">
    <property type="entry name" value="ATP-binding cassette sub-family B member 8, mitochondrial"/>
    <property type="match status" value="1"/>
</dbReference>
<evidence type="ECO:0000256" key="19">
    <source>
        <dbReference type="ARBA" id="ARBA00075187"/>
    </source>
</evidence>
<comment type="subcellular location">
    <subcellularLocation>
        <location evidence="1">Mitochondrion inner membrane</location>
        <topology evidence="1">Multi-pass membrane protein</topology>
    </subcellularLocation>
</comment>
<evidence type="ECO:0000256" key="6">
    <source>
        <dbReference type="ARBA" id="ARBA00022741"/>
    </source>
</evidence>
<proteinExistence type="inferred from homology"/>
<keyword evidence="7" id="KW-0999">Mitochondrion inner membrane</keyword>
<comment type="catalytic activity">
    <reaction evidence="16">
        <text>biliverdin IXalpha(in) + ATP + H2O = biliverdin IXalpha(out) + ADP + phosphate + H(+)</text>
        <dbReference type="Rhea" id="RHEA:82359"/>
        <dbReference type="ChEBI" id="CHEBI:15377"/>
        <dbReference type="ChEBI" id="CHEBI:15378"/>
        <dbReference type="ChEBI" id="CHEBI:30616"/>
        <dbReference type="ChEBI" id="CHEBI:43474"/>
        <dbReference type="ChEBI" id="CHEBI:57991"/>
        <dbReference type="ChEBI" id="CHEBI:456216"/>
    </reaction>
    <physiologicalReaction direction="left-to-right" evidence="16">
        <dbReference type="Rhea" id="RHEA:82360"/>
    </physiologicalReaction>
</comment>
<dbReference type="SUPFAM" id="SSF90123">
    <property type="entry name" value="ABC transporter transmembrane region"/>
    <property type="match status" value="1"/>
</dbReference>
<keyword evidence="8" id="KW-0067">ATP-binding</keyword>
<keyword evidence="12 21" id="KW-1133">Transmembrane helix</keyword>
<evidence type="ECO:0000256" key="12">
    <source>
        <dbReference type="ARBA" id="ARBA00022989"/>
    </source>
</evidence>
<accession>A0A9J6CEL7</accession>
<dbReference type="GO" id="GO:0005524">
    <property type="term" value="F:ATP binding"/>
    <property type="evidence" value="ECO:0007669"/>
    <property type="project" value="UniProtKB-KW"/>
</dbReference>
<dbReference type="AlphaFoldDB" id="A0A9J6CEL7"/>
<dbReference type="SUPFAM" id="SSF52540">
    <property type="entry name" value="P-loop containing nucleoside triphosphate hydrolases"/>
    <property type="match status" value="1"/>
</dbReference>
<evidence type="ECO:0000256" key="7">
    <source>
        <dbReference type="ARBA" id="ARBA00022792"/>
    </source>
</evidence>
<evidence type="ECO:0000256" key="16">
    <source>
        <dbReference type="ARBA" id="ARBA00052250"/>
    </source>
</evidence>
<dbReference type="InterPro" id="IPR003593">
    <property type="entry name" value="AAA+_ATPase"/>
</dbReference>
<dbReference type="OrthoDB" id="6500128at2759"/>
<dbReference type="InterPro" id="IPR039421">
    <property type="entry name" value="Type_1_exporter"/>
</dbReference>
<feature type="transmembrane region" description="Helical" evidence="21">
    <location>
        <begin position="249"/>
        <end position="269"/>
    </location>
</feature>
<keyword evidence="5" id="KW-0479">Metal-binding</keyword>
<evidence type="ECO:0000256" key="9">
    <source>
        <dbReference type="ARBA" id="ARBA00022842"/>
    </source>
</evidence>
<evidence type="ECO:0000256" key="3">
    <source>
        <dbReference type="ARBA" id="ARBA00022448"/>
    </source>
</evidence>
<evidence type="ECO:0000259" key="23">
    <source>
        <dbReference type="PROSITE" id="PS50929"/>
    </source>
</evidence>
<organism evidence="24 25">
    <name type="scientific">Polypedilum vanderplanki</name>
    <name type="common">Sleeping chironomid midge</name>
    <dbReference type="NCBI Taxonomy" id="319348"/>
    <lineage>
        <taxon>Eukaryota</taxon>
        <taxon>Metazoa</taxon>
        <taxon>Ecdysozoa</taxon>
        <taxon>Arthropoda</taxon>
        <taxon>Hexapoda</taxon>
        <taxon>Insecta</taxon>
        <taxon>Pterygota</taxon>
        <taxon>Neoptera</taxon>
        <taxon>Endopterygota</taxon>
        <taxon>Diptera</taxon>
        <taxon>Nematocera</taxon>
        <taxon>Chironomoidea</taxon>
        <taxon>Chironomidae</taxon>
        <taxon>Chironominae</taxon>
        <taxon>Polypedilum</taxon>
        <taxon>Polypedilum</taxon>
    </lineage>
</organism>
<sequence length="593" mass="65232">MKFKNSDLKRLLSLAKPEKWSIAGAIGCLIISSSITMAVPFGLGKILDAIYSTDTDSKQAREKLNEFCAILAGIFIIGGVANFGRVYLFNNASLRITKRLRELLYKRITMQECSWFDTKGTGELVNRLSADTSMVGNSLSQNLSDGLRSTAMVLAGTGMMIYTSPSLALVGAGVVPCVAGMAVVYGRYLRNITRQMMDKLADVMKVGEERMGNIKTVKIFSKERRENEILSKELEDALQIGYRESKARAIFYGMTGLSGNIIIMSVLYYGGILVNDGSLSIGSLTSFILYAAYTAISIGGLSNFYTELNKGIGSATRIWEIMDRQPLIPIEGGLIPSLKPRGEISFRNVSFNYPSRPDATVIKNMDMNVQAGQITAIVGRSGSGKSSIASLLMRLYDPQNGDIFLDGHNLRTLDPSWLRKHIGAVNQEPVLFSGSIRDNILYGLDENEKISEVDFQRVIEEAHVIEFARQLPDGLNTLVGQRGIMLSGGQKQRVAIARALIKNPEILILDEATSALDAVSEELIQKALENLTKGRTVLTIAHRLSTIKNAQNICVLQDGRIIEQGNYRELMNLPQGAFKELVQHQTFKTSDES</sequence>
<keyword evidence="25" id="KW-1185">Reference proteome</keyword>
<dbReference type="FunFam" id="1.20.1560.10:FF:000048">
    <property type="entry name" value="ATP-binding cassette sub-family B member 10, mitochondrial"/>
    <property type="match status" value="1"/>
</dbReference>
<dbReference type="GO" id="GO:0046872">
    <property type="term" value="F:metal ion binding"/>
    <property type="evidence" value="ECO:0007669"/>
    <property type="project" value="UniProtKB-KW"/>
</dbReference>
<evidence type="ECO:0000256" key="21">
    <source>
        <dbReference type="SAM" id="Phobius"/>
    </source>
</evidence>
<evidence type="ECO:0000256" key="4">
    <source>
        <dbReference type="ARBA" id="ARBA00022692"/>
    </source>
</evidence>
<dbReference type="Proteomes" id="UP001107558">
    <property type="component" value="Chromosome 1"/>
</dbReference>
<evidence type="ECO:0000256" key="13">
    <source>
        <dbReference type="ARBA" id="ARBA00022990"/>
    </source>
</evidence>
<keyword evidence="9" id="KW-0460">Magnesium</keyword>
<protein>
    <recommendedName>
        <fullName evidence="18">ATP-binding cassette sub-family B member 10, mitochondrial</fullName>
    </recommendedName>
    <alternativeName>
        <fullName evidence="19">ABC-mitochondrial erythroid protein</fullName>
    </alternativeName>
    <alternativeName>
        <fullName evidence="20">ATP-binding cassette transporter 10</fullName>
    </alternativeName>
</protein>
<dbReference type="CDD" id="cd18573">
    <property type="entry name" value="ABC_6TM_ABCB10_like"/>
    <property type="match status" value="1"/>
</dbReference>
<dbReference type="PANTHER" id="PTHR43394:SF1">
    <property type="entry name" value="ATP-BINDING CASSETTE SUB-FAMILY B MEMBER 10, MITOCHONDRIAL"/>
    <property type="match status" value="1"/>
</dbReference>
<name>A0A9J6CEL7_POLVA</name>
<feature type="domain" description="ABC transmembrane type-1" evidence="23">
    <location>
        <begin position="23"/>
        <end position="310"/>
    </location>
</feature>
<dbReference type="Gene3D" id="1.20.1560.10">
    <property type="entry name" value="ABC transporter type 1, transmembrane domain"/>
    <property type="match status" value="1"/>
</dbReference>
<feature type="transmembrane region" description="Helical" evidence="21">
    <location>
        <begin position="20"/>
        <end position="43"/>
    </location>
</feature>
<dbReference type="InterPro" id="IPR027417">
    <property type="entry name" value="P-loop_NTPase"/>
</dbReference>
<evidence type="ECO:0000256" key="15">
    <source>
        <dbReference type="ARBA" id="ARBA00023136"/>
    </source>
</evidence>
<evidence type="ECO:0000256" key="1">
    <source>
        <dbReference type="ARBA" id="ARBA00004448"/>
    </source>
</evidence>
<keyword evidence="13" id="KW-0007">Acetylation</keyword>
<dbReference type="PANTHER" id="PTHR43394">
    <property type="entry name" value="ATP-DEPENDENT PERMEASE MDL1, MITOCHONDRIAL"/>
    <property type="match status" value="1"/>
</dbReference>
<gene>
    <name evidence="24" type="ORF">PVAND_009783</name>
</gene>
<dbReference type="GO" id="GO:0015421">
    <property type="term" value="F:ABC-type oligopeptide transporter activity"/>
    <property type="evidence" value="ECO:0007669"/>
    <property type="project" value="TreeGrafter"/>
</dbReference>
<dbReference type="GO" id="GO:0005743">
    <property type="term" value="C:mitochondrial inner membrane"/>
    <property type="evidence" value="ECO:0007669"/>
    <property type="project" value="UniProtKB-SubCell"/>
</dbReference>
<feature type="transmembrane region" description="Helical" evidence="21">
    <location>
        <begin position="281"/>
        <end position="301"/>
    </location>
</feature>
<feature type="transmembrane region" description="Helical" evidence="21">
    <location>
        <begin position="167"/>
        <end position="189"/>
    </location>
</feature>
<comment type="function">
    <text evidence="17">ATP-dependent transporter located in the mitochondrial inner membrane that catalyzes the export of biliverdin from the mitochondrial matrix, and plays a crucial role in hemoglobin synthesis and antioxidative stress. Participates in the early step of the heme biosynthetic process during insertion of iron into protoporphyrin IX (PPIX). Involved in the stabilization of the iron transporter mitoferrin-1/SLC25A37. In addition may be involved in mitochondrial unfolded protein response (UPRmt) signaling pathway, although ABCB10 probably does not participate in peptide export from mitochondria.</text>
</comment>
<evidence type="ECO:0000256" key="8">
    <source>
        <dbReference type="ARBA" id="ARBA00022840"/>
    </source>
</evidence>
<evidence type="ECO:0000313" key="24">
    <source>
        <dbReference type="EMBL" id="KAG5680264.1"/>
    </source>
</evidence>
<evidence type="ECO:0000259" key="22">
    <source>
        <dbReference type="PROSITE" id="PS50893"/>
    </source>
</evidence>
<dbReference type="Pfam" id="PF00005">
    <property type="entry name" value="ABC_tran"/>
    <property type="match status" value="1"/>
</dbReference>
<dbReference type="PROSITE" id="PS00211">
    <property type="entry name" value="ABC_TRANSPORTER_1"/>
    <property type="match status" value="1"/>
</dbReference>
<dbReference type="CDD" id="cd03249">
    <property type="entry name" value="ABC_MTABC3_MDL1_MDL2"/>
    <property type="match status" value="1"/>
</dbReference>
<dbReference type="InterPro" id="IPR036640">
    <property type="entry name" value="ABC1_TM_sf"/>
</dbReference>
<dbReference type="InterPro" id="IPR011527">
    <property type="entry name" value="ABC1_TM_dom"/>
</dbReference>
<keyword evidence="4 21" id="KW-0812">Transmembrane</keyword>
<dbReference type="SMART" id="SM00382">
    <property type="entry name" value="AAA"/>
    <property type="match status" value="1"/>
</dbReference>
<dbReference type="GO" id="GO:0042802">
    <property type="term" value="F:identical protein binding"/>
    <property type="evidence" value="ECO:0007669"/>
    <property type="project" value="UniProtKB-ARBA"/>
</dbReference>
<feature type="domain" description="ABC transporter" evidence="22">
    <location>
        <begin position="344"/>
        <end position="583"/>
    </location>
</feature>
<evidence type="ECO:0000256" key="17">
    <source>
        <dbReference type="ARBA" id="ARBA00055589"/>
    </source>
</evidence>
<dbReference type="GO" id="GO:0090374">
    <property type="term" value="P:oligopeptide export from mitochondrion"/>
    <property type="evidence" value="ECO:0007669"/>
    <property type="project" value="TreeGrafter"/>
</dbReference>
<keyword evidence="10" id="KW-0809">Transit peptide</keyword>
<dbReference type="Pfam" id="PF00664">
    <property type="entry name" value="ABC_membrane"/>
    <property type="match status" value="1"/>
</dbReference>
<keyword evidence="15 21" id="KW-0472">Membrane</keyword>
<feature type="transmembrane region" description="Helical" evidence="21">
    <location>
        <begin position="64"/>
        <end position="84"/>
    </location>
</feature>